<evidence type="ECO:0000256" key="8">
    <source>
        <dbReference type="ARBA" id="ARBA00023170"/>
    </source>
</evidence>
<keyword evidence="4 10" id="KW-0812">Transmembrane</keyword>
<evidence type="ECO:0000256" key="9">
    <source>
        <dbReference type="ARBA" id="ARBA00023224"/>
    </source>
</evidence>
<name>A0ABN7A9C4_9HEMI</name>
<feature type="transmembrane region" description="Helical" evidence="10">
    <location>
        <begin position="77"/>
        <end position="97"/>
    </location>
</feature>
<keyword evidence="5 10" id="KW-0552">Olfaction</keyword>
<evidence type="ECO:0000256" key="7">
    <source>
        <dbReference type="ARBA" id="ARBA00023136"/>
    </source>
</evidence>
<evidence type="ECO:0000256" key="4">
    <source>
        <dbReference type="ARBA" id="ARBA00022692"/>
    </source>
</evidence>
<evidence type="ECO:0000256" key="6">
    <source>
        <dbReference type="ARBA" id="ARBA00022989"/>
    </source>
</evidence>
<protein>
    <recommendedName>
        <fullName evidence="10">Odorant receptor</fullName>
    </recommendedName>
</protein>
<accession>A0ABN7A9C4</accession>
<feature type="transmembrane region" description="Helical" evidence="10">
    <location>
        <begin position="337"/>
        <end position="358"/>
    </location>
</feature>
<proteinExistence type="inferred from homology"/>
<comment type="subcellular location">
    <subcellularLocation>
        <location evidence="1 10">Cell membrane</location>
        <topology evidence="1 10">Multi-pass membrane protein</topology>
    </subcellularLocation>
</comment>
<keyword evidence="2" id="KW-1003">Cell membrane</keyword>
<sequence>MTDGRENKLLPLGFKGWKKNIEFWKNFMNTVGLLFIAYDRKRFFPEGLHIVLIVALVSLHIPLWIKTALVTFKTDLSIAILALNFALYGILALMMSASFHQNREVIYDIFRDMKVYAFRYETHNETPWRSYNLILEIAYKYILTSFPVGAIIVIYLVPLIIPSEVTSGGWTSTDGVNRRMAVITWYPFACDEGMAYLLTYLSQMYIGTYYTFVFASGEINQIQIAKFLLYELETLAESIRKLDERVRIHFYKETGLEEQREPESDLYKHPVFQKSARFCLIENIKHQAKIVEYFKLYCKAYSPISFFAYIVGTAVIAICLITLNIKKNGSQGTFFDGQTVMLLYLLVEELLFMFYISWIGELIITISQEVNQEIQFISLEKYDSTFRKYVLFFLVGTTREMTTKSGGYFDCKMDTFRAVINGSYSFFNFANASMRQ</sequence>
<dbReference type="InterPro" id="IPR004117">
    <property type="entry name" value="7tm6_olfct_rcpt"/>
</dbReference>
<comment type="caution">
    <text evidence="10">Lacks conserved residue(s) required for the propagation of feature annotation.</text>
</comment>
<keyword evidence="6 10" id="KW-1133">Transmembrane helix</keyword>
<gene>
    <name evidence="11" type="ORF">NTJ_01384</name>
</gene>
<organism evidence="11 12">
    <name type="scientific">Nesidiocoris tenuis</name>
    <dbReference type="NCBI Taxonomy" id="355587"/>
    <lineage>
        <taxon>Eukaryota</taxon>
        <taxon>Metazoa</taxon>
        <taxon>Ecdysozoa</taxon>
        <taxon>Arthropoda</taxon>
        <taxon>Hexapoda</taxon>
        <taxon>Insecta</taxon>
        <taxon>Pterygota</taxon>
        <taxon>Neoptera</taxon>
        <taxon>Paraneoptera</taxon>
        <taxon>Hemiptera</taxon>
        <taxon>Heteroptera</taxon>
        <taxon>Panheteroptera</taxon>
        <taxon>Cimicomorpha</taxon>
        <taxon>Miridae</taxon>
        <taxon>Dicyphina</taxon>
        <taxon>Nesidiocoris</taxon>
    </lineage>
</organism>
<comment type="similarity">
    <text evidence="10">Belongs to the insect chemoreceptor superfamily. Heteromeric odorant receptor channel (TC 1.A.69) family.</text>
</comment>
<keyword evidence="9 10" id="KW-0807">Transducer</keyword>
<evidence type="ECO:0000313" key="11">
    <source>
        <dbReference type="EMBL" id="BES88578.1"/>
    </source>
</evidence>
<dbReference type="PANTHER" id="PTHR21137:SF35">
    <property type="entry name" value="ODORANT RECEPTOR 19A-RELATED"/>
    <property type="match status" value="1"/>
</dbReference>
<evidence type="ECO:0000256" key="2">
    <source>
        <dbReference type="ARBA" id="ARBA00022475"/>
    </source>
</evidence>
<dbReference type="Pfam" id="PF02949">
    <property type="entry name" value="7tm_6"/>
    <property type="match status" value="1"/>
</dbReference>
<keyword evidence="3 10" id="KW-0716">Sensory transduction</keyword>
<evidence type="ECO:0000313" key="12">
    <source>
        <dbReference type="Proteomes" id="UP001307889"/>
    </source>
</evidence>
<feature type="transmembrane region" description="Helical" evidence="10">
    <location>
        <begin position="47"/>
        <end position="65"/>
    </location>
</feature>
<dbReference type="PANTHER" id="PTHR21137">
    <property type="entry name" value="ODORANT RECEPTOR"/>
    <property type="match status" value="1"/>
</dbReference>
<feature type="transmembrane region" description="Helical" evidence="10">
    <location>
        <begin position="306"/>
        <end position="325"/>
    </location>
</feature>
<keyword evidence="7 10" id="KW-0472">Membrane</keyword>
<evidence type="ECO:0000256" key="3">
    <source>
        <dbReference type="ARBA" id="ARBA00022606"/>
    </source>
</evidence>
<evidence type="ECO:0000256" key="1">
    <source>
        <dbReference type="ARBA" id="ARBA00004651"/>
    </source>
</evidence>
<reference evidence="11 12" key="1">
    <citation type="submission" date="2023-09" db="EMBL/GenBank/DDBJ databases">
        <title>Nesidiocoris tenuis whole genome shotgun sequence.</title>
        <authorList>
            <person name="Shibata T."/>
            <person name="Shimoda M."/>
            <person name="Kobayashi T."/>
            <person name="Uehara T."/>
        </authorList>
    </citation>
    <scope>NUCLEOTIDE SEQUENCE [LARGE SCALE GENOMIC DNA]</scope>
    <source>
        <strain evidence="11 12">Japan</strain>
    </source>
</reference>
<evidence type="ECO:0000256" key="10">
    <source>
        <dbReference type="RuleBase" id="RU351113"/>
    </source>
</evidence>
<feature type="transmembrane region" description="Helical" evidence="10">
    <location>
        <begin position="138"/>
        <end position="161"/>
    </location>
</feature>
<keyword evidence="8 10" id="KW-0675">Receptor</keyword>
<keyword evidence="12" id="KW-1185">Reference proteome</keyword>
<dbReference type="EMBL" id="AP028909">
    <property type="protein sequence ID" value="BES88578.1"/>
    <property type="molecule type" value="Genomic_DNA"/>
</dbReference>
<dbReference type="Proteomes" id="UP001307889">
    <property type="component" value="Chromosome 1"/>
</dbReference>
<evidence type="ECO:0000256" key="5">
    <source>
        <dbReference type="ARBA" id="ARBA00022725"/>
    </source>
</evidence>